<evidence type="ECO:0000256" key="2">
    <source>
        <dbReference type="ARBA" id="ARBA00022763"/>
    </source>
</evidence>
<dbReference type="PANTHER" id="PTHR47642:SF5">
    <property type="entry name" value="ATP-DEPENDENT DNA HELICASE"/>
    <property type="match status" value="1"/>
</dbReference>
<evidence type="ECO:0000313" key="11">
    <source>
        <dbReference type="EMBL" id="KAF0722505.1"/>
    </source>
</evidence>
<sequence length="915" mass="106028">MLRLSKIPPTSIINDLYLPSIPDVILSLNSFVKILIQRAKAFQVVVKMESISDKQQSRCNMIEKVVGRTNSDLFEKENNIDFKEVSKQNEGIELNIEEQTNLHAFLTQRDINETFYEQFTIHALNEPRKNAKASELYQMLKINENPIDNRDKELDLKCFPAIYPIGQNGRLRNTNQYWLNPRSDIELMITWYGPVTLFLTLSPAVYNWKQLESFLRKVNNDTENGKSISDLIAHDPVSSSRMIDNEFKAMLEFISADNGPLGKVKHYAWRRDYQSRGFQHFHIIIWIDEASIIEKNSNEEVVSFIAKTITCHFPDKRKFPTLHERKTTAGKTTACRFGFPRLVTKEIILRDVATSIVGRRNFKSKSRFYDLPRDSREVYINVYNLAVLMAWNGNMDLQYIGEKSWALSSYVTKYQTKPEKKPIRLKHLTNRECGSLEASDTLLGIPLFGTDPCTTIKWLGVSIFRNRRLKSKEEIELLDAESNNIFFPSIIHTHYPNRPIELEHLSLFDYARNYDIVKLTPKNDQVKYYAYPGYGFIKKRSRSYLIKHPKYNANLEPEKYFHCLLMLFKPWRVESELLGNNNTYIESFKSCRNSIDAALDYHEQLEYLRKSKDDMNELLKNLTMKMTPNSENDELQQAEIIQDAMSELEIGTIYLEQTNDLINNLNSDQKKIFNFIKKELQLENEKCMRHFVSGVVAITAPTGISAFNIEGMTIHRLLQLPVEHGHTLSYIPLSNNVLQTIRHHMKDVLLLIIDEVTDCNDGWFGRLHILVFGELLQLPPVNEGSLFNQIDLKLFTIYTNTLGTVNLWQNLFTYDELTQNMRQNMIPFMQSYMKSKATKKLSCLDNDSSRMAGLEKRINIKVGCKIILLRNIDVTNGLVNGAIGIVVGIQNEFDLKPEKVVVQFGTQIHNIERVT</sequence>
<dbReference type="InterPro" id="IPR027417">
    <property type="entry name" value="P-loop_NTPase"/>
</dbReference>
<comment type="caution">
    <text evidence="11">The sequence shown here is derived from an EMBL/GenBank/DDBJ whole genome shotgun (WGS) entry which is preliminary data.</text>
</comment>
<feature type="non-terminal residue" evidence="11">
    <location>
        <position position="915"/>
    </location>
</feature>
<evidence type="ECO:0000256" key="8">
    <source>
        <dbReference type="ARBA" id="ARBA00023235"/>
    </source>
</evidence>
<dbReference type="Pfam" id="PF21530">
    <property type="entry name" value="Pif1_2B_dom"/>
    <property type="match status" value="1"/>
</dbReference>
<evidence type="ECO:0000256" key="4">
    <source>
        <dbReference type="ARBA" id="ARBA00022806"/>
    </source>
</evidence>
<keyword evidence="3" id="KW-0378">Hydrolase</keyword>
<dbReference type="Gene3D" id="3.40.50.300">
    <property type="entry name" value="P-loop containing nucleotide triphosphate hydrolases"/>
    <property type="match status" value="1"/>
</dbReference>
<keyword evidence="2" id="KW-0227">DNA damage</keyword>
<keyword evidence="8" id="KW-0413">Isomerase</keyword>
<protein>
    <submittedName>
        <fullName evidence="11">ATP-dependent DNA helicase PIF1-like</fullName>
    </submittedName>
</protein>
<dbReference type="OrthoDB" id="6615861at2759"/>
<keyword evidence="5" id="KW-0067">ATP-binding</keyword>
<evidence type="ECO:0000256" key="5">
    <source>
        <dbReference type="ARBA" id="ARBA00022840"/>
    </source>
</evidence>
<keyword evidence="7" id="KW-0234">DNA repair</keyword>
<evidence type="ECO:0000313" key="12">
    <source>
        <dbReference type="Proteomes" id="UP000478052"/>
    </source>
</evidence>
<dbReference type="PANTHER" id="PTHR47642">
    <property type="entry name" value="ATP-DEPENDENT DNA HELICASE"/>
    <property type="match status" value="1"/>
</dbReference>
<dbReference type="AlphaFoldDB" id="A0A6G0W5Z3"/>
<dbReference type="InterPro" id="IPR049163">
    <property type="entry name" value="Pif1-like_2B_dom"/>
</dbReference>
<accession>A0A6G0W5Z3</accession>
<name>A0A6G0W5Z3_APHCR</name>
<gene>
    <name evidence="11" type="ORF">FWK35_00027071</name>
</gene>
<feature type="domain" description="Helitron helicase-like" evidence="9">
    <location>
        <begin position="169"/>
        <end position="285"/>
    </location>
</feature>
<dbReference type="InterPro" id="IPR025476">
    <property type="entry name" value="Helitron_helicase-like"/>
</dbReference>
<evidence type="ECO:0000256" key="1">
    <source>
        <dbReference type="ARBA" id="ARBA00022741"/>
    </source>
</evidence>
<keyword evidence="6" id="KW-0238">DNA-binding</keyword>
<dbReference type="Proteomes" id="UP000478052">
    <property type="component" value="Unassembled WGS sequence"/>
</dbReference>
<evidence type="ECO:0000256" key="3">
    <source>
        <dbReference type="ARBA" id="ARBA00022801"/>
    </source>
</evidence>
<organism evidence="11 12">
    <name type="scientific">Aphis craccivora</name>
    <name type="common">Cowpea aphid</name>
    <dbReference type="NCBI Taxonomy" id="307492"/>
    <lineage>
        <taxon>Eukaryota</taxon>
        <taxon>Metazoa</taxon>
        <taxon>Ecdysozoa</taxon>
        <taxon>Arthropoda</taxon>
        <taxon>Hexapoda</taxon>
        <taxon>Insecta</taxon>
        <taxon>Pterygota</taxon>
        <taxon>Neoptera</taxon>
        <taxon>Paraneoptera</taxon>
        <taxon>Hemiptera</taxon>
        <taxon>Sternorrhyncha</taxon>
        <taxon>Aphidomorpha</taxon>
        <taxon>Aphidoidea</taxon>
        <taxon>Aphididae</taxon>
        <taxon>Aphidini</taxon>
        <taxon>Aphis</taxon>
        <taxon>Aphis</taxon>
    </lineage>
</organism>
<evidence type="ECO:0000259" key="10">
    <source>
        <dbReference type="Pfam" id="PF21530"/>
    </source>
</evidence>
<dbReference type="Pfam" id="PF14214">
    <property type="entry name" value="Helitron_like_N"/>
    <property type="match status" value="1"/>
</dbReference>
<proteinExistence type="predicted"/>
<dbReference type="EMBL" id="VUJU01009055">
    <property type="protein sequence ID" value="KAF0722505.1"/>
    <property type="molecule type" value="Genomic_DNA"/>
</dbReference>
<evidence type="ECO:0000256" key="7">
    <source>
        <dbReference type="ARBA" id="ARBA00023204"/>
    </source>
</evidence>
<keyword evidence="12" id="KW-1185">Reference proteome</keyword>
<dbReference type="GO" id="GO:0004386">
    <property type="term" value="F:helicase activity"/>
    <property type="evidence" value="ECO:0007669"/>
    <property type="project" value="UniProtKB-KW"/>
</dbReference>
<dbReference type="InterPro" id="IPR051055">
    <property type="entry name" value="PIF1_helicase"/>
</dbReference>
<keyword evidence="4 11" id="KW-0347">Helicase</keyword>
<keyword evidence="1" id="KW-0547">Nucleotide-binding</keyword>
<feature type="domain" description="DNA helicase Pif1-like 2B" evidence="10">
    <location>
        <begin position="856"/>
        <end position="888"/>
    </location>
</feature>
<evidence type="ECO:0000259" key="9">
    <source>
        <dbReference type="Pfam" id="PF14214"/>
    </source>
</evidence>
<reference evidence="11 12" key="1">
    <citation type="submission" date="2019-08" db="EMBL/GenBank/DDBJ databases">
        <title>Whole genome of Aphis craccivora.</title>
        <authorList>
            <person name="Voronova N.V."/>
            <person name="Shulinski R.S."/>
            <person name="Bandarenka Y.V."/>
            <person name="Zhorov D.G."/>
            <person name="Warner D."/>
        </authorList>
    </citation>
    <scope>NUCLEOTIDE SEQUENCE [LARGE SCALE GENOMIC DNA]</scope>
    <source>
        <strain evidence="11">180601</strain>
        <tissue evidence="11">Whole Body</tissue>
    </source>
</reference>
<evidence type="ECO:0000256" key="6">
    <source>
        <dbReference type="ARBA" id="ARBA00023125"/>
    </source>
</evidence>